<accession>A0A975BUN3</accession>
<evidence type="ECO:0000313" key="2">
    <source>
        <dbReference type="EMBL" id="QTA92150.1"/>
    </source>
</evidence>
<reference evidence="2" key="1">
    <citation type="journal article" date="2021" name="Microb. Physiol.">
        <title>Proteogenomic Insights into the Physiology of Marine, Sulfate-Reducing, Filamentous Desulfonema limicola and Desulfonema magnum.</title>
        <authorList>
            <person name="Schnaars V."/>
            <person name="Wohlbrand L."/>
            <person name="Scheve S."/>
            <person name="Hinrichs C."/>
            <person name="Reinhardt R."/>
            <person name="Rabus R."/>
        </authorList>
    </citation>
    <scope>NUCLEOTIDE SEQUENCE</scope>
    <source>
        <strain evidence="2">4be13</strain>
    </source>
</reference>
<dbReference type="InterPro" id="IPR014094">
    <property type="entry name" value="LpoB"/>
</dbReference>
<dbReference type="RefSeq" id="WP_207679633.1">
    <property type="nucleotide sequence ID" value="NZ_CP061800.1"/>
</dbReference>
<dbReference type="Gene3D" id="3.40.50.10610">
    <property type="entry name" value="ABC-type transport auxiliary lipoprotein component"/>
    <property type="match status" value="1"/>
</dbReference>
<sequence length="205" mass="22890">MTSHIKSSLLVAVISAFCLIIGCTATTRTVSTDEALHYDEAYDFSDKKTIVKNLVEPLLATSPLSGTTEPPVIIIYGIANRTSEHIDTSGITDDIREALLKAGKFRFINETQRGNIATETDYQYNSGAVSPETRIERARQAGAKYMLTGTLRSIEKEEPRQVRLKKKSLRYYSLHLELTDIKTSLISWAHSVELAREASRPIIGW</sequence>
<dbReference type="Proteomes" id="UP000663722">
    <property type="component" value="Chromosome"/>
</dbReference>
<dbReference type="GO" id="GO:0031241">
    <property type="term" value="C:periplasmic side of cell outer membrane"/>
    <property type="evidence" value="ECO:0007669"/>
    <property type="project" value="TreeGrafter"/>
</dbReference>
<feature type="signal peptide" evidence="1">
    <location>
        <begin position="1"/>
        <end position="25"/>
    </location>
</feature>
<dbReference type="PANTHER" id="PTHR40593:SF1">
    <property type="entry name" value="PENICILLIN-BINDING PROTEIN ACTIVATOR LPOB"/>
    <property type="match status" value="1"/>
</dbReference>
<keyword evidence="1" id="KW-0732">Signal</keyword>
<feature type="chain" id="PRO_5037708834" evidence="1">
    <location>
        <begin position="26"/>
        <end position="205"/>
    </location>
</feature>
<proteinExistence type="predicted"/>
<dbReference type="PANTHER" id="PTHR40593">
    <property type="entry name" value="PENICILLIN-BINDING PROTEIN ACTIVATOR LPOB"/>
    <property type="match status" value="1"/>
</dbReference>
<dbReference type="PROSITE" id="PS51257">
    <property type="entry name" value="PROKAR_LIPOPROTEIN"/>
    <property type="match status" value="1"/>
</dbReference>
<dbReference type="KEGG" id="dmm:dnm_082260"/>
<protein>
    <submittedName>
        <fullName evidence="2">Peptidoglycan-synthase activator, LpoB-like</fullName>
    </submittedName>
</protein>
<keyword evidence="3" id="KW-1185">Reference proteome</keyword>
<dbReference type="EMBL" id="CP061800">
    <property type="protein sequence ID" value="QTA92150.1"/>
    <property type="molecule type" value="Genomic_DNA"/>
</dbReference>
<dbReference type="Pfam" id="PF13036">
    <property type="entry name" value="LpoB"/>
    <property type="match status" value="1"/>
</dbReference>
<evidence type="ECO:0000256" key="1">
    <source>
        <dbReference type="SAM" id="SignalP"/>
    </source>
</evidence>
<dbReference type="GO" id="GO:0030234">
    <property type="term" value="F:enzyme regulator activity"/>
    <property type="evidence" value="ECO:0007669"/>
    <property type="project" value="TreeGrafter"/>
</dbReference>
<name>A0A975BUN3_9BACT</name>
<organism evidence="2 3">
    <name type="scientific">Desulfonema magnum</name>
    <dbReference type="NCBI Taxonomy" id="45655"/>
    <lineage>
        <taxon>Bacteria</taxon>
        <taxon>Pseudomonadati</taxon>
        <taxon>Thermodesulfobacteriota</taxon>
        <taxon>Desulfobacteria</taxon>
        <taxon>Desulfobacterales</taxon>
        <taxon>Desulfococcaceae</taxon>
        <taxon>Desulfonema</taxon>
    </lineage>
</organism>
<dbReference type="GO" id="GO:0009252">
    <property type="term" value="P:peptidoglycan biosynthetic process"/>
    <property type="evidence" value="ECO:0007669"/>
    <property type="project" value="TreeGrafter"/>
</dbReference>
<evidence type="ECO:0000313" key="3">
    <source>
        <dbReference type="Proteomes" id="UP000663722"/>
    </source>
</evidence>
<dbReference type="AlphaFoldDB" id="A0A975BUN3"/>
<gene>
    <name evidence="2" type="ORF">dnm_082260</name>
</gene>